<reference evidence="5" key="1">
    <citation type="journal article" date="2019" name="Int. J. Syst. Evol. Microbiol.">
        <title>The Global Catalogue of Microorganisms (GCM) 10K type strain sequencing project: providing services to taxonomists for standard genome sequencing and annotation.</title>
        <authorList>
            <consortium name="The Broad Institute Genomics Platform"/>
            <consortium name="The Broad Institute Genome Sequencing Center for Infectious Disease"/>
            <person name="Wu L."/>
            <person name="Ma J."/>
        </authorList>
    </citation>
    <scope>NUCLEOTIDE SEQUENCE [LARGE SCALE GENOMIC DNA]</scope>
    <source>
        <strain evidence="5">CGMCC 1.12479</strain>
    </source>
</reference>
<name>A0ABQ1MSM7_9BACT</name>
<evidence type="ECO:0000313" key="5">
    <source>
        <dbReference type="Proteomes" id="UP000635885"/>
    </source>
</evidence>
<proteinExistence type="predicted"/>
<organism evidence="4 5">
    <name type="scientific">Belliella aquatica</name>
    <dbReference type="NCBI Taxonomy" id="1323734"/>
    <lineage>
        <taxon>Bacteria</taxon>
        <taxon>Pseudomonadati</taxon>
        <taxon>Bacteroidota</taxon>
        <taxon>Cytophagia</taxon>
        <taxon>Cytophagales</taxon>
        <taxon>Cyclobacteriaceae</taxon>
        <taxon>Belliella</taxon>
    </lineage>
</organism>
<dbReference type="Proteomes" id="UP000635885">
    <property type="component" value="Unassembled WGS sequence"/>
</dbReference>
<feature type="signal peptide" evidence="1">
    <location>
        <begin position="1"/>
        <end position="32"/>
    </location>
</feature>
<evidence type="ECO:0000259" key="2">
    <source>
        <dbReference type="Pfam" id="PF00675"/>
    </source>
</evidence>
<comment type="caution">
    <text evidence="4">The sequence shown here is derived from an EMBL/GenBank/DDBJ whole genome shotgun (WGS) entry which is preliminary data.</text>
</comment>
<accession>A0ABQ1MSM7</accession>
<dbReference type="InterPro" id="IPR007863">
    <property type="entry name" value="Peptidase_M16_C"/>
</dbReference>
<evidence type="ECO:0000313" key="4">
    <source>
        <dbReference type="EMBL" id="GGC44305.1"/>
    </source>
</evidence>
<feature type="domain" description="Peptidase M16 N-terminal" evidence="2">
    <location>
        <begin position="92"/>
        <end position="169"/>
    </location>
</feature>
<keyword evidence="5" id="KW-1185">Reference proteome</keyword>
<gene>
    <name evidence="4" type="ORF">GCM10010993_23490</name>
</gene>
<dbReference type="SUPFAM" id="SSF63411">
    <property type="entry name" value="LuxS/MPP-like metallohydrolase"/>
    <property type="match status" value="2"/>
</dbReference>
<dbReference type="Gene3D" id="3.30.830.10">
    <property type="entry name" value="Metalloenzyme, LuxS/M16 peptidase-like"/>
    <property type="match status" value="2"/>
</dbReference>
<feature type="chain" id="PRO_5046219088" description="Zn-dependent peptidase" evidence="1">
    <location>
        <begin position="33"/>
        <end position="693"/>
    </location>
</feature>
<keyword evidence="1" id="KW-0732">Signal</keyword>
<dbReference type="InterPro" id="IPR050361">
    <property type="entry name" value="MPP/UQCRC_Complex"/>
</dbReference>
<dbReference type="PANTHER" id="PTHR11851:SF224">
    <property type="entry name" value="PROCESSING PROTEASE"/>
    <property type="match status" value="1"/>
</dbReference>
<protein>
    <recommendedName>
        <fullName evidence="6">Zn-dependent peptidase</fullName>
    </recommendedName>
</protein>
<sequence length="693" mass="75754">MQLNKFKNSNVINMKKLFIYFILSVFSTAAIAQIDRSKMPEPGPAPEIRFGDAESFTLKNGLKVFVIENNKLPRVTYSLILDRDPILEGDKAGMLGFVGEMMTAGTKNRSKDKFNEEIDFLGAGISATATSLSASTLTKHQEKVLELMADVLYNPLFPEDELAKLKTQSKSALALAKNDPSTISSILSGKLIYGSDHPYGEVETEATIENITVEDIKQYYSTYFKPNIAYLAIVGDVSLAEAKKLVEKHFFTWKKGDVPSFTYALPTTPSENVVALVDRSSSQQSVINITYPIQNHLPSEDYLASRIVGQVLGGGGSGRLFMNLREDKGYTYGAYASVGSDRLIASFSAGASVRGSATDSAVYEIIYEIKNMRENGITQEELAAAKSNLSGSFGRSLENPGTVANFAINTERYGLPKDFYNTYLKRLNALTVEDVNAAAKKFLKPENMYITVVGNGAQVKESLLAFGEVKSFTNMGEPERLVAMDADVTPSVVLDKYISAIGGKDKLKAIKTATVESSAEIQGMKLGLDFYYDEGNQAFSNKVSMGGNVMSNTTLKDGKGLVQANGASMPLTDEQFEALKMTMFIFPEIHFESMGYTLEVDGIKDVDGEDAYKLIVSNPMGAATVNYYSVATGLKIKSESEGSGEVTYEDYKEIDGVLYPMKMITKSPMIPVPLEAIVNNIVFNSSIEETIFN</sequence>
<evidence type="ECO:0000256" key="1">
    <source>
        <dbReference type="SAM" id="SignalP"/>
    </source>
</evidence>
<dbReference type="EMBL" id="BMFD01000008">
    <property type="protein sequence ID" value="GGC44305.1"/>
    <property type="molecule type" value="Genomic_DNA"/>
</dbReference>
<dbReference type="InterPro" id="IPR011249">
    <property type="entry name" value="Metalloenz_LuxS/M16"/>
</dbReference>
<dbReference type="InterPro" id="IPR011765">
    <property type="entry name" value="Pept_M16_N"/>
</dbReference>
<feature type="domain" description="Peptidase M16 C-terminal" evidence="3">
    <location>
        <begin position="210"/>
        <end position="389"/>
    </location>
</feature>
<evidence type="ECO:0008006" key="6">
    <source>
        <dbReference type="Google" id="ProtNLM"/>
    </source>
</evidence>
<dbReference type="Pfam" id="PF05193">
    <property type="entry name" value="Peptidase_M16_C"/>
    <property type="match status" value="1"/>
</dbReference>
<dbReference type="PANTHER" id="PTHR11851">
    <property type="entry name" value="METALLOPROTEASE"/>
    <property type="match status" value="1"/>
</dbReference>
<dbReference type="Pfam" id="PF00675">
    <property type="entry name" value="Peptidase_M16"/>
    <property type="match status" value="1"/>
</dbReference>
<evidence type="ECO:0000259" key="3">
    <source>
        <dbReference type="Pfam" id="PF05193"/>
    </source>
</evidence>